<dbReference type="InterPro" id="IPR022385">
    <property type="entry name" value="Rhs_assc_core"/>
</dbReference>
<dbReference type="InterPro" id="IPR056823">
    <property type="entry name" value="TEN-like_YD-shell"/>
</dbReference>
<evidence type="ECO:0000259" key="5">
    <source>
        <dbReference type="Pfam" id="PF25023"/>
    </source>
</evidence>
<dbReference type="Pfam" id="PF05593">
    <property type="entry name" value="RHS_repeat"/>
    <property type="match status" value="3"/>
</dbReference>
<sequence>MTNAAKHFDPQIGIDIHMYVLVPGTPPVPLPTAHISMVLDPFDYLPFIGATVQVAGVKRATAGTGGLSVHIPLAIWVPPLRAPGGPQFDDELFMGSKTVLADDSPFSRLGMPVLDCSVVGMVPPFRLKKPSKPHLSMTLPTSVNLAIPDSVFVGGPPTISLMGIASKLGFAALGKGFKALRRTKGFQRVGEAFKKARQKLFKNMEPGFLKCRVLRAEPVDIRDGSVAVFHEDFFIPGRLPLTWSRGYSSNNNHDGICGYGWQTPADFRLEIEPDGMVLFFEASGAAVFSQLPEAVGADHAVTEFVDGAQLHWARSDDADELHVVTKDDLRYVFRKPAPNIAPLHQALCLQIERIEDLCGNHWRFERVDGHLTRIIESGIGELPGRFIEVHEYDGKIHQLSLHDPATGLNYPLVTYKYQNRDMVAAFDALDAARTFDYDHHRLVRHADRLGLSFYYAYDDEWRVIHAWGENGLHDSSFVYNTVLRETEVTDSLGHVSLIKFDEDNLPLCEIDPLGGVTVFEYDALGRTTAVLDPAGSRTEFEYDERGNLLKLLDPEGNATVMVFNDANRITEVVDPLGKHWRRSWSENGLLLEQSTPMGARSHFTYDAHGQLLTLVNPRGAVTALAFDRYGNLSCLTDALGHRSHFEHDALGYLKRITDPAGTATEYRYDAKGRLLQTLDADGVSSFCDYDAEDQLISYTSQDGAKTVLEYAGTGRLAKRLHADGQTVEYLYDTEQQLVGVVNQRKETYRLKRDALGRIVEECDYWEQSRRYRYDARGALLSSRDPLGQTISYATDRLGRITRKTLPDSDDPARQIQETYGYDRNGALIEMRNPCRHVLRKFDADGNLSEENQDGFKIENRYDEVGNRLSRQTSADNKVVCSFDLCDRVASVAINSEPPVLIERDVLGRATKEHLSGKVQRHLSYNAAGHLNAQTVLRDQMPLFDTSYDYDHAGNQTRRSDSGHGSNLYQYDPLGNLLQHTDPAGHVTKFLSDPAGDRLRTQIRKMEMRQAAGAENQVEITWSREGDHEGRHYVFDRVGNLIRREAGSVISPAAPDVASLRLRWDANQRLIESSKGSQSTRYGYDPLGRRVFKRNQNHTTWFFWDGDALLGEVRQSNNAGSLADIWSAGNVADLMAARRRLTALKAMHGQVREFVYYPATFVPFALIDRPAEGDVASGINAAVEKNMSRAATSAPETLKASGPGAGGMGGLGSVKLGVLDDPASPVHENQISARLGRQQLDNTGLGAGIQLSGNAGAPSLAFGSAAGTPPAAPEMDAGAAGSKRPAVAGHVFHYHVDPNGCPTRLTDADGTVVWSASYTAMGAVRQLHMQAVDNPLRLQGQYSDAETGMHYNRYRYYDPDIGQFVGQDPIGLDGGIALYSYAPNTFAWIDPLGLTIRPGGAQTHDVGSHSELSPGVNRAPGHTNTLPDLRVQSHHPVQDAWAKANIANYNSGDAPTILLRSSSGYEHAQVSAAQRAWRTRLSALPGGKWGSTTLREEMNTGYKQLIDAGVPEGRARRAIASSYKYFTSLGCRI</sequence>
<proteinExistence type="predicted"/>
<dbReference type="PRINTS" id="PR00394">
    <property type="entry name" value="RHSPROTEIN"/>
</dbReference>
<dbReference type="Pfam" id="PF20148">
    <property type="entry name" value="DUF6531"/>
    <property type="match status" value="1"/>
</dbReference>
<dbReference type="InterPro" id="IPR050708">
    <property type="entry name" value="T6SS_VgrG/RHS"/>
</dbReference>
<dbReference type="PATRIC" id="fig|158899.10.peg.94"/>
<name>A0A127P4R2_9BURK</name>
<dbReference type="CDD" id="cd14740">
    <property type="entry name" value="PAAR_4"/>
    <property type="match status" value="1"/>
</dbReference>
<dbReference type="PANTHER" id="PTHR32305">
    <property type="match status" value="1"/>
</dbReference>
<dbReference type="Pfam" id="PF15652">
    <property type="entry name" value="Tox-SHH"/>
    <property type="match status" value="1"/>
</dbReference>
<protein>
    <submittedName>
        <fullName evidence="6">RHS repeat-associated core domain protein</fullName>
    </submittedName>
</protein>
<evidence type="ECO:0000256" key="1">
    <source>
        <dbReference type="ARBA" id="ARBA00022737"/>
    </source>
</evidence>
<dbReference type="InterPro" id="IPR006530">
    <property type="entry name" value="YD"/>
</dbReference>
<dbReference type="PANTHER" id="PTHR32305:SF15">
    <property type="entry name" value="PROTEIN RHSA-RELATED"/>
    <property type="match status" value="1"/>
</dbReference>
<dbReference type="Proteomes" id="UP000072421">
    <property type="component" value="Chromosome"/>
</dbReference>
<dbReference type="NCBIfam" id="TIGR03696">
    <property type="entry name" value="Rhs_assc_core"/>
    <property type="match status" value="1"/>
</dbReference>
<reference evidence="6 7" key="1">
    <citation type="submission" date="2015-11" db="EMBL/GenBank/DDBJ databases">
        <title>Exploring the genomic traits of fungus-feeding bacterial genus Collimonas.</title>
        <authorList>
            <person name="Song C."/>
            <person name="Schmidt R."/>
            <person name="de Jager V."/>
            <person name="Krzyzanowska D."/>
            <person name="Jongedijk E."/>
            <person name="Cankar K."/>
            <person name="Beekwilder J."/>
            <person name="van Veen A."/>
            <person name="de Boer W."/>
            <person name="van Veen J.A."/>
            <person name="Garbeva P."/>
        </authorList>
    </citation>
    <scope>NUCLEOTIDE SEQUENCE [LARGE SCALE GENOMIC DNA]</scope>
    <source>
        <strain evidence="6 7">Ter6</strain>
    </source>
</reference>
<dbReference type="InterPro" id="IPR045351">
    <property type="entry name" value="DUF6531"/>
</dbReference>
<feature type="domain" description="Teneurin-like YD-shell" evidence="5">
    <location>
        <begin position="641"/>
        <end position="833"/>
    </location>
</feature>
<dbReference type="InterPro" id="IPR001826">
    <property type="entry name" value="RHS"/>
</dbReference>
<dbReference type="Pfam" id="PF03527">
    <property type="entry name" value="RHS"/>
    <property type="match status" value="1"/>
</dbReference>
<evidence type="ECO:0000259" key="3">
    <source>
        <dbReference type="Pfam" id="PF15652"/>
    </source>
</evidence>
<dbReference type="RefSeq" id="WP_082814493.1">
    <property type="nucleotide sequence ID" value="NZ_CP013232.1"/>
</dbReference>
<evidence type="ECO:0000313" key="6">
    <source>
        <dbReference type="EMBL" id="AMO92826.1"/>
    </source>
</evidence>
<dbReference type="InterPro" id="IPR028900">
    <property type="entry name" value="Tox-SHH_dom"/>
</dbReference>
<dbReference type="Gene3D" id="2.180.10.10">
    <property type="entry name" value="RHS repeat-associated core"/>
    <property type="match status" value="5"/>
</dbReference>
<evidence type="ECO:0000259" key="4">
    <source>
        <dbReference type="Pfam" id="PF20148"/>
    </source>
</evidence>
<feature type="domain" description="DUF6531" evidence="4">
    <location>
        <begin position="217"/>
        <end position="286"/>
    </location>
</feature>
<dbReference type="Pfam" id="PF25023">
    <property type="entry name" value="TEN_YD-shell"/>
    <property type="match status" value="1"/>
</dbReference>
<organism evidence="6">
    <name type="scientific">Collimonas fungivorans</name>
    <dbReference type="NCBI Taxonomy" id="158899"/>
    <lineage>
        <taxon>Bacteria</taxon>
        <taxon>Pseudomonadati</taxon>
        <taxon>Pseudomonadota</taxon>
        <taxon>Betaproteobacteria</taxon>
        <taxon>Burkholderiales</taxon>
        <taxon>Oxalobacteraceae</taxon>
        <taxon>Collimonas</taxon>
    </lineage>
</organism>
<dbReference type="InterPro" id="IPR031325">
    <property type="entry name" value="RHS_repeat"/>
</dbReference>
<accession>A0A127P4R2</accession>
<dbReference type="SMR" id="A0A127P4R2"/>
<dbReference type="OrthoDB" id="8553452at2"/>
<keyword evidence="1" id="KW-0677">Repeat</keyword>
<feature type="domain" description="Tox-SHH" evidence="3">
    <location>
        <begin position="1429"/>
        <end position="1525"/>
    </location>
</feature>
<feature type="domain" description="RHS protein conserved region" evidence="2">
    <location>
        <begin position="1290"/>
        <end position="1325"/>
    </location>
</feature>
<dbReference type="NCBIfam" id="TIGR01643">
    <property type="entry name" value="YD_repeat_2x"/>
    <property type="match status" value="7"/>
</dbReference>
<gene>
    <name evidence="6" type="ORF">CFter6_0095</name>
</gene>
<evidence type="ECO:0000313" key="7">
    <source>
        <dbReference type="Proteomes" id="UP000072421"/>
    </source>
</evidence>
<dbReference type="EMBL" id="CP013232">
    <property type="protein sequence ID" value="AMO92826.1"/>
    <property type="molecule type" value="Genomic_DNA"/>
</dbReference>
<evidence type="ECO:0000259" key="2">
    <source>
        <dbReference type="Pfam" id="PF03527"/>
    </source>
</evidence>